<proteinExistence type="inferred from homology"/>
<evidence type="ECO:0000313" key="4">
    <source>
        <dbReference type="EMBL" id="KAA9130146.1"/>
    </source>
</evidence>
<reference evidence="5" key="1">
    <citation type="submission" date="2019-09" db="EMBL/GenBank/DDBJ databases">
        <title>Mumia zhuanghuii sp. nov. isolated from the intestinal contents of plateau pika (Ochotona curzoniae) in the Qinghai-Tibet plateau of China.</title>
        <authorList>
            <person name="Tian Z."/>
        </authorList>
    </citation>
    <scope>NUCLEOTIDE SEQUENCE [LARGE SCALE GENOMIC DNA]</scope>
    <source>
        <strain evidence="5">L-033</strain>
    </source>
</reference>
<comment type="function">
    <text evidence="3">Required for maturation of urease via the functional incorporation of the urease nickel metallocenter.</text>
</comment>
<dbReference type="EMBL" id="VYUY01000022">
    <property type="protein sequence ID" value="KAA9130146.1"/>
    <property type="molecule type" value="Genomic_DNA"/>
</dbReference>
<dbReference type="AlphaFoldDB" id="A0A5N0T8J5"/>
<dbReference type="PANTHER" id="PTHR33643">
    <property type="entry name" value="UREASE ACCESSORY PROTEIN D"/>
    <property type="match status" value="1"/>
</dbReference>
<dbReference type="GO" id="GO:0016151">
    <property type="term" value="F:nickel cation binding"/>
    <property type="evidence" value="ECO:0007669"/>
    <property type="project" value="UniProtKB-UniRule"/>
</dbReference>
<keyword evidence="2 3" id="KW-0143">Chaperone</keyword>
<evidence type="ECO:0000256" key="3">
    <source>
        <dbReference type="HAMAP-Rule" id="MF_01384"/>
    </source>
</evidence>
<comment type="subcellular location">
    <subcellularLocation>
        <location evidence="3">Cytoplasm</location>
    </subcellularLocation>
</comment>
<dbReference type="Proteomes" id="UP000326838">
    <property type="component" value="Unassembled WGS sequence"/>
</dbReference>
<evidence type="ECO:0000256" key="1">
    <source>
        <dbReference type="ARBA" id="ARBA00007177"/>
    </source>
</evidence>
<keyword evidence="3" id="KW-0963">Cytoplasm</keyword>
<name>A0A5N0T8J5_9MICO</name>
<dbReference type="PANTHER" id="PTHR33643:SF1">
    <property type="entry name" value="UREASE ACCESSORY PROTEIN D"/>
    <property type="match status" value="1"/>
</dbReference>
<dbReference type="InterPro" id="IPR002669">
    <property type="entry name" value="UreD"/>
</dbReference>
<gene>
    <name evidence="3" type="primary">ureD</name>
    <name evidence="4" type="ORF">F6B40_14770</name>
</gene>
<dbReference type="HAMAP" id="MF_01384">
    <property type="entry name" value="UreD"/>
    <property type="match status" value="1"/>
</dbReference>
<evidence type="ECO:0000313" key="5">
    <source>
        <dbReference type="Proteomes" id="UP000326838"/>
    </source>
</evidence>
<organism evidence="4 5">
    <name type="scientific">Microbacterium caowuchunii</name>
    <dbReference type="NCBI Taxonomy" id="2614638"/>
    <lineage>
        <taxon>Bacteria</taxon>
        <taxon>Bacillati</taxon>
        <taxon>Actinomycetota</taxon>
        <taxon>Actinomycetes</taxon>
        <taxon>Micrococcales</taxon>
        <taxon>Microbacteriaceae</taxon>
        <taxon>Microbacterium</taxon>
    </lineage>
</organism>
<protein>
    <recommendedName>
        <fullName evidence="3">Urease accessory protein UreD</fullName>
    </recommendedName>
</protein>
<comment type="caution">
    <text evidence="4">The sequence shown here is derived from an EMBL/GenBank/DDBJ whole genome shotgun (WGS) entry which is preliminary data.</text>
</comment>
<sequence>MEFPGGPRLQAAHFEPSRVPVEVARYGTRAHSLPVGAPGKVGILELDFAVRGTDSAARTEVVHHYQKSPLQIMRPLYYDEYRPDMPYVYVMTAGGGILHNDRQRMDLAFGPGTSAHVTTQAHTKVYRMESGYATSLVNLAIADGAYVEYLPDPVIPYIDARFYQRTAVTLDPGATLVAGETVYAGRLSRGERHAYSAYAGDFEVRRPDGSVVAVDRMRLVPREGRAGGPAVMHGRDVMSSLYVFSPLVGAAEIADALHRAASDVITGGNGAERFGVSILPGDVGAWLRFVGDDTVLSAALHRAATSAVHELLTGRPAPVIRK</sequence>
<keyword evidence="5" id="KW-1185">Reference proteome</keyword>
<keyword evidence="3" id="KW-0996">Nickel insertion</keyword>
<evidence type="ECO:0000256" key="2">
    <source>
        <dbReference type="ARBA" id="ARBA00023186"/>
    </source>
</evidence>
<comment type="similarity">
    <text evidence="1 3">Belongs to the UreD family.</text>
</comment>
<accession>A0A5N0T8J5</accession>
<dbReference type="GO" id="GO:0005737">
    <property type="term" value="C:cytoplasm"/>
    <property type="evidence" value="ECO:0007669"/>
    <property type="project" value="UniProtKB-SubCell"/>
</dbReference>
<dbReference type="Pfam" id="PF01774">
    <property type="entry name" value="UreD"/>
    <property type="match status" value="1"/>
</dbReference>
<comment type="subunit">
    <text evidence="3">UreD, UreF and UreG form a complex that acts as a GTP-hydrolysis-dependent molecular chaperone, activating the urease apoprotein by helping to assemble the nickel containing metallocenter of UreC. The UreE protein probably delivers the nickel.</text>
</comment>